<accession>A0A6S7ILB6</accession>
<proteinExistence type="predicted"/>
<comment type="caution">
    <text evidence="1">The sequence shown here is derived from an EMBL/GenBank/DDBJ whole genome shotgun (WGS) entry which is preliminary data.</text>
</comment>
<dbReference type="Proteomes" id="UP001152795">
    <property type="component" value="Unassembled WGS sequence"/>
</dbReference>
<sequence length="175" mass="19302">MSILLGYDYFDTTAEDLDILKRKLAVVEKGQQGNTAEVTKNTDEIVKLNNLGKNYVQYDFTQTPGYPPGFLQTSNISDADKGNAKFIRFNVSDGSNTATSSTLYEFYVGSAGTVVMFTRDQSSRIIQVSFTFFVTGDTTNSMLQIFGLESKDVDYSGNVTNRTGTTTISCFLMTT</sequence>
<dbReference type="AlphaFoldDB" id="A0A6S7ILB6"/>
<evidence type="ECO:0000313" key="2">
    <source>
        <dbReference type="Proteomes" id="UP001152795"/>
    </source>
</evidence>
<gene>
    <name evidence="1" type="ORF">PACLA_8A055166</name>
</gene>
<evidence type="ECO:0000313" key="1">
    <source>
        <dbReference type="EMBL" id="CAB4003488.1"/>
    </source>
</evidence>
<reference evidence="1" key="1">
    <citation type="submission" date="2020-04" db="EMBL/GenBank/DDBJ databases">
        <authorList>
            <person name="Alioto T."/>
            <person name="Alioto T."/>
            <person name="Gomez Garrido J."/>
        </authorList>
    </citation>
    <scope>NUCLEOTIDE SEQUENCE</scope>
    <source>
        <strain evidence="1">A484AB</strain>
    </source>
</reference>
<protein>
    <submittedName>
        <fullName evidence="1">Uncharacterized protein</fullName>
    </submittedName>
</protein>
<name>A0A6S7ILB6_PARCT</name>
<keyword evidence="2" id="KW-1185">Reference proteome</keyword>
<dbReference type="EMBL" id="CACRXK020004641">
    <property type="protein sequence ID" value="CAB4003488.1"/>
    <property type="molecule type" value="Genomic_DNA"/>
</dbReference>
<organism evidence="1 2">
    <name type="scientific">Paramuricea clavata</name>
    <name type="common">Red gorgonian</name>
    <name type="synonym">Violescent sea-whip</name>
    <dbReference type="NCBI Taxonomy" id="317549"/>
    <lineage>
        <taxon>Eukaryota</taxon>
        <taxon>Metazoa</taxon>
        <taxon>Cnidaria</taxon>
        <taxon>Anthozoa</taxon>
        <taxon>Octocorallia</taxon>
        <taxon>Malacalcyonacea</taxon>
        <taxon>Plexauridae</taxon>
        <taxon>Paramuricea</taxon>
    </lineage>
</organism>